<keyword evidence="4" id="KW-0479">Metal-binding</keyword>
<evidence type="ECO:0000256" key="6">
    <source>
        <dbReference type="ARBA" id="ARBA00022786"/>
    </source>
</evidence>
<reference evidence="11 12" key="1">
    <citation type="journal article" date="2023" name="Plant Biotechnol. J.">
        <title>Chromosome-level wild Hevea brasiliensis genome provides new tools for genomic-assisted breeding and valuable loci to elevate rubber yield.</title>
        <authorList>
            <person name="Cheng H."/>
            <person name="Song X."/>
            <person name="Hu Y."/>
            <person name="Wu T."/>
            <person name="Yang Q."/>
            <person name="An Z."/>
            <person name="Feng S."/>
            <person name="Deng Z."/>
            <person name="Wu W."/>
            <person name="Zeng X."/>
            <person name="Tu M."/>
            <person name="Wang X."/>
            <person name="Huang H."/>
        </authorList>
    </citation>
    <scope>NUCLEOTIDE SEQUENCE [LARGE SCALE GENOMIC DNA]</scope>
    <source>
        <strain evidence="11">MT/VB/25A 57/8</strain>
    </source>
</reference>
<evidence type="ECO:0000259" key="10">
    <source>
        <dbReference type="PROSITE" id="PS50089"/>
    </source>
</evidence>
<proteinExistence type="predicted"/>
<feature type="region of interest" description="Disordered" evidence="9">
    <location>
        <begin position="156"/>
        <end position="175"/>
    </location>
</feature>
<dbReference type="SMART" id="SM00184">
    <property type="entry name" value="RING"/>
    <property type="match status" value="1"/>
</dbReference>
<name>A0ABQ9L1S3_HEVBR</name>
<dbReference type="Gene3D" id="3.30.40.10">
    <property type="entry name" value="Zinc/RING finger domain, C3HC4 (zinc finger)"/>
    <property type="match status" value="1"/>
</dbReference>
<feature type="domain" description="RING-type" evidence="10">
    <location>
        <begin position="41"/>
        <end position="81"/>
    </location>
</feature>
<evidence type="ECO:0000256" key="9">
    <source>
        <dbReference type="SAM" id="MobiDB-lite"/>
    </source>
</evidence>
<dbReference type="PANTHER" id="PTHR46463">
    <property type="entry name" value="ZINC FINGER, RING/FYVE/PHD-TYPE"/>
    <property type="match status" value="1"/>
</dbReference>
<accession>A0ABQ9L1S3</accession>
<evidence type="ECO:0000256" key="2">
    <source>
        <dbReference type="ARBA" id="ARBA00012483"/>
    </source>
</evidence>
<keyword evidence="7" id="KW-0862">Zinc</keyword>
<organism evidence="11 12">
    <name type="scientific">Hevea brasiliensis</name>
    <name type="common">Para rubber tree</name>
    <name type="synonym">Siphonia brasiliensis</name>
    <dbReference type="NCBI Taxonomy" id="3981"/>
    <lineage>
        <taxon>Eukaryota</taxon>
        <taxon>Viridiplantae</taxon>
        <taxon>Streptophyta</taxon>
        <taxon>Embryophyta</taxon>
        <taxon>Tracheophyta</taxon>
        <taxon>Spermatophyta</taxon>
        <taxon>Magnoliopsida</taxon>
        <taxon>eudicotyledons</taxon>
        <taxon>Gunneridae</taxon>
        <taxon>Pentapetalae</taxon>
        <taxon>rosids</taxon>
        <taxon>fabids</taxon>
        <taxon>Malpighiales</taxon>
        <taxon>Euphorbiaceae</taxon>
        <taxon>Crotonoideae</taxon>
        <taxon>Micrandreae</taxon>
        <taxon>Hevea</taxon>
    </lineage>
</organism>
<evidence type="ECO:0000313" key="11">
    <source>
        <dbReference type="EMBL" id="KAJ9154354.1"/>
    </source>
</evidence>
<evidence type="ECO:0000256" key="7">
    <source>
        <dbReference type="ARBA" id="ARBA00022833"/>
    </source>
</evidence>
<dbReference type="SUPFAM" id="SSF57850">
    <property type="entry name" value="RING/U-box"/>
    <property type="match status" value="1"/>
</dbReference>
<dbReference type="InterPro" id="IPR013083">
    <property type="entry name" value="Znf_RING/FYVE/PHD"/>
</dbReference>
<comment type="caution">
    <text evidence="11">The sequence shown here is derived from an EMBL/GenBank/DDBJ whole genome shotgun (WGS) entry which is preliminary data.</text>
</comment>
<dbReference type="PANTHER" id="PTHR46463:SF16">
    <property type="entry name" value="E3 UBIQUITIN-PROTEIN LIGASE RHF1A"/>
    <property type="match status" value="1"/>
</dbReference>
<comment type="catalytic activity">
    <reaction evidence="1">
        <text>S-ubiquitinyl-[E2 ubiquitin-conjugating enzyme]-L-cysteine + [acceptor protein]-L-lysine = [E2 ubiquitin-conjugating enzyme]-L-cysteine + N(6)-ubiquitinyl-[acceptor protein]-L-lysine.</text>
        <dbReference type="EC" id="2.3.2.27"/>
    </reaction>
</comment>
<evidence type="ECO:0000256" key="8">
    <source>
        <dbReference type="PROSITE-ProRule" id="PRU00175"/>
    </source>
</evidence>
<evidence type="ECO:0000256" key="1">
    <source>
        <dbReference type="ARBA" id="ARBA00000900"/>
    </source>
</evidence>
<keyword evidence="12" id="KW-1185">Reference proteome</keyword>
<keyword evidence="5 8" id="KW-0863">Zinc-finger</keyword>
<dbReference type="Proteomes" id="UP001174677">
    <property type="component" value="Chromosome 15"/>
</dbReference>
<evidence type="ECO:0000256" key="4">
    <source>
        <dbReference type="ARBA" id="ARBA00022723"/>
    </source>
</evidence>
<dbReference type="PROSITE" id="PS50089">
    <property type="entry name" value="ZF_RING_2"/>
    <property type="match status" value="1"/>
</dbReference>
<sequence>MANFTSSSSSLSDDPIISAAADTGGCSSSEAAIDEAFEDACSICLEPFTTQDPSTVTSCKHEYHLQCILEWSQRSKECPICWQLLVLKDPACQELLAAVEIERCLRSRNTSSAASSNLPLLVDFDVEQDSFSDDSDFDEHIMQHFAAAASRAHYLRRRERQRSSGQGPSQFLVFTSPTNLPTAQQTQSSSDECQDVYNGLSGANSPTCLMTPEPLPSVVPPVVNVVSSSAVNGDIPSKPRVLFRQPPTDAPRAPSEVSSFSESIKSKWVAASARYKESISKSTRGIKEKLLARNNSVKELSKGVQKEMHAGIAGVARMIERLDLTSKRTGASSPVSDLRPGASDFSLKGKAMQENIIAQALEKRSEEIALATSLDVSSHVSCTVPSRLDVLHVQRGH</sequence>
<keyword evidence="6" id="KW-0833">Ubl conjugation pathway</keyword>
<evidence type="ECO:0000313" key="12">
    <source>
        <dbReference type="Proteomes" id="UP001174677"/>
    </source>
</evidence>
<dbReference type="InterPro" id="IPR001841">
    <property type="entry name" value="Znf_RING"/>
</dbReference>
<evidence type="ECO:0000256" key="5">
    <source>
        <dbReference type="ARBA" id="ARBA00022771"/>
    </source>
</evidence>
<gene>
    <name evidence="11" type="ORF">P3X46_027699</name>
</gene>
<evidence type="ECO:0000256" key="3">
    <source>
        <dbReference type="ARBA" id="ARBA00022679"/>
    </source>
</evidence>
<protein>
    <recommendedName>
        <fullName evidence="2">RING-type E3 ubiquitin transferase</fullName>
        <ecNumber evidence="2">2.3.2.27</ecNumber>
    </recommendedName>
</protein>
<dbReference type="EC" id="2.3.2.27" evidence="2"/>
<dbReference type="Pfam" id="PF13639">
    <property type="entry name" value="zf-RING_2"/>
    <property type="match status" value="1"/>
</dbReference>
<keyword evidence="3" id="KW-0808">Transferase</keyword>
<dbReference type="EMBL" id="JARPOI010000015">
    <property type="protein sequence ID" value="KAJ9154354.1"/>
    <property type="molecule type" value="Genomic_DNA"/>
</dbReference>